<dbReference type="GO" id="GO:0097602">
    <property type="term" value="F:cullin family protein binding"/>
    <property type="evidence" value="ECO:0007669"/>
    <property type="project" value="TreeGrafter"/>
</dbReference>
<dbReference type="EMBL" id="JNBR01000124">
    <property type="protein sequence ID" value="OQR96936.1"/>
    <property type="molecule type" value="Genomic_DNA"/>
</dbReference>
<feature type="region of interest" description="Disordered" evidence="2">
    <location>
        <begin position="209"/>
        <end position="252"/>
    </location>
</feature>
<evidence type="ECO:0000256" key="2">
    <source>
        <dbReference type="SAM" id="MobiDB-lite"/>
    </source>
</evidence>
<evidence type="ECO:0000259" key="3">
    <source>
        <dbReference type="Pfam" id="PF05667"/>
    </source>
</evidence>
<dbReference type="PANTHER" id="PTHR15668">
    <property type="entry name" value="JM1 PROTEIN"/>
    <property type="match status" value="1"/>
</dbReference>
<dbReference type="InterPro" id="IPR008530">
    <property type="entry name" value="CCDC22"/>
</dbReference>
<comment type="similarity">
    <text evidence="1">Belongs to the CCDC22 family.</text>
</comment>
<comment type="caution">
    <text evidence="5">The sequence shown here is derived from an EMBL/GenBank/DDBJ whole genome shotgun (WGS) entry which is preliminary data.</text>
</comment>
<gene>
    <name evidence="5" type="ORF">ACHHYP_12903</name>
</gene>
<evidence type="ECO:0000256" key="1">
    <source>
        <dbReference type="ARBA" id="ARBA00006438"/>
    </source>
</evidence>
<dbReference type="GO" id="GO:2000060">
    <property type="term" value="P:positive regulation of ubiquitin-dependent protein catabolic process"/>
    <property type="evidence" value="ECO:0007669"/>
    <property type="project" value="TreeGrafter"/>
</dbReference>
<dbReference type="InterPro" id="IPR048349">
    <property type="entry name" value="CCDC22_N"/>
</dbReference>
<evidence type="ECO:0000313" key="6">
    <source>
        <dbReference type="Proteomes" id="UP000243579"/>
    </source>
</evidence>
<dbReference type="PANTHER" id="PTHR15668:SF4">
    <property type="entry name" value="COILED-COIL DOMAIN-CONTAINING PROTEIN 22"/>
    <property type="match status" value="1"/>
</dbReference>
<dbReference type="OrthoDB" id="10266736at2759"/>
<keyword evidence="6" id="KW-1185">Reference proteome</keyword>
<organism evidence="5 6">
    <name type="scientific">Achlya hypogyna</name>
    <name type="common">Oomycete</name>
    <name type="synonym">Protoachlya hypogyna</name>
    <dbReference type="NCBI Taxonomy" id="1202772"/>
    <lineage>
        <taxon>Eukaryota</taxon>
        <taxon>Sar</taxon>
        <taxon>Stramenopiles</taxon>
        <taxon>Oomycota</taxon>
        <taxon>Saprolegniomycetes</taxon>
        <taxon>Saprolegniales</taxon>
        <taxon>Achlyaceae</taxon>
        <taxon>Achlya</taxon>
    </lineage>
</organism>
<name>A0A1V9ZG25_ACHHY</name>
<dbReference type="InterPro" id="IPR048348">
    <property type="entry name" value="CCDC22_CC"/>
</dbReference>
<dbReference type="STRING" id="1202772.A0A1V9ZG25"/>
<dbReference type="Pfam" id="PF21674">
    <property type="entry name" value="CCDC22_N"/>
    <property type="match status" value="1"/>
</dbReference>
<dbReference type="AlphaFoldDB" id="A0A1V9ZG25"/>
<evidence type="ECO:0000259" key="4">
    <source>
        <dbReference type="Pfam" id="PF21674"/>
    </source>
</evidence>
<feature type="compositionally biased region" description="Basic and acidic residues" evidence="2">
    <location>
        <begin position="232"/>
        <end position="243"/>
    </location>
</feature>
<dbReference type="Proteomes" id="UP000243579">
    <property type="component" value="Unassembled WGS sequence"/>
</dbReference>
<feature type="domain" description="CCDC22 N-terminal" evidence="4">
    <location>
        <begin position="1"/>
        <end position="105"/>
    </location>
</feature>
<protein>
    <submittedName>
        <fullName evidence="5">Uncharacterized protein</fullName>
    </submittedName>
</protein>
<reference evidence="5 6" key="1">
    <citation type="journal article" date="2014" name="Genome Biol. Evol.">
        <title>The secreted proteins of Achlya hypogyna and Thraustotheca clavata identify the ancestral oomycete secretome and reveal gene acquisitions by horizontal gene transfer.</title>
        <authorList>
            <person name="Misner I."/>
            <person name="Blouin N."/>
            <person name="Leonard G."/>
            <person name="Richards T.A."/>
            <person name="Lane C.E."/>
        </authorList>
    </citation>
    <scope>NUCLEOTIDE SEQUENCE [LARGE SCALE GENOMIC DNA]</scope>
    <source>
        <strain evidence="5 6">ATCC 48635</strain>
    </source>
</reference>
<dbReference type="Pfam" id="PF05667">
    <property type="entry name" value="CCDC22_CC"/>
    <property type="match status" value="1"/>
</dbReference>
<feature type="domain" description="CCDC22 coiled-coil" evidence="3">
    <location>
        <begin position="262"/>
        <end position="478"/>
    </location>
</feature>
<evidence type="ECO:0000313" key="5">
    <source>
        <dbReference type="EMBL" id="OQR96936.1"/>
    </source>
</evidence>
<accession>A0A1V9ZG25</accession>
<sequence>MDEADNLIAQTLVQSGWTKDVCRPAAMTGEDLVPLVAWALGRISGSGDSSEAFPKGVAQRHRLAAALAEQIKSHGYAGECGYNHLLYPTEYDTRQLLLWLVQKLPKVDRDDADDESPEMHLRKSLTHALGRWMEATASQRKAYIADKQPFATDPKLLSQHKQLSFLELNSSLRTPGELSSHSLMQEASLVSEDVATAFKKLSMAPPATAAALPPMDTWPAPLVNSGSRRGHSPADARHGDGRGSQHGQAPGMFAPRCVTDQQSLCDESARRLEGLAAEWAAHRQPLDDAIAARSAARTEYEADCRELQATIALYRAEMAALGEISLGTLEQKKAQRQAIERKYAAAPKAVNRSVYTTRIMDIIKQVHKQKAEIAKILQDIRSVQKQINVSSEKLKRSEAIAEERLYHAASDAGARGEKRAQYVECYRLFATIRELFDELIRWVTRAVESSHGRRCITEGGKRENQTRDLSNWIAQLSARLSVAHCDQIEADLRQVRTENAALVARLQAQP</sequence>
<proteinExistence type="inferred from homology"/>